<dbReference type="HAMAP" id="MF_00836">
    <property type="entry name" value="PhnN"/>
    <property type="match status" value="1"/>
</dbReference>
<evidence type="ECO:0000313" key="9">
    <source>
        <dbReference type="Proteomes" id="UP001556692"/>
    </source>
</evidence>
<dbReference type="SUPFAM" id="SSF52540">
    <property type="entry name" value="P-loop containing nucleoside triphosphate hydrolases"/>
    <property type="match status" value="1"/>
</dbReference>
<comment type="caution">
    <text evidence="8">The sequence shown here is derived from an EMBL/GenBank/DDBJ whole genome shotgun (WGS) entry which is preliminary data.</text>
</comment>
<dbReference type="InterPro" id="IPR012699">
    <property type="entry name" value="PhnN"/>
</dbReference>
<accession>A0ABV3SF70</accession>
<protein>
    <recommendedName>
        <fullName evidence="6">Ribose 1,5-bisphosphate phosphokinase PhnN</fullName>
        <ecNumber evidence="6">2.7.4.23</ecNumber>
    </recommendedName>
    <alternativeName>
        <fullName evidence="6">Ribose 1,5-bisphosphokinase</fullName>
    </alternativeName>
</protein>
<evidence type="ECO:0000256" key="5">
    <source>
        <dbReference type="ARBA" id="ARBA00022840"/>
    </source>
</evidence>
<organism evidence="8 9">
    <name type="scientific">Aquibium pacificus</name>
    <dbReference type="NCBI Taxonomy" id="3153579"/>
    <lineage>
        <taxon>Bacteria</taxon>
        <taxon>Pseudomonadati</taxon>
        <taxon>Pseudomonadota</taxon>
        <taxon>Alphaproteobacteria</taxon>
        <taxon>Hyphomicrobiales</taxon>
        <taxon>Phyllobacteriaceae</taxon>
        <taxon>Aquibium</taxon>
    </lineage>
</organism>
<evidence type="ECO:0000256" key="2">
    <source>
        <dbReference type="ARBA" id="ARBA00005069"/>
    </source>
</evidence>
<reference evidence="8 9" key="1">
    <citation type="submission" date="2024-05" db="EMBL/GenBank/DDBJ databases">
        <authorList>
            <person name="Jiang F."/>
        </authorList>
    </citation>
    <scope>NUCLEOTIDE SEQUENCE [LARGE SCALE GENOMIC DNA]</scope>
    <source>
        <strain evidence="8 9">LZ166</strain>
    </source>
</reference>
<dbReference type="SMART" id="SM00072">
    <property type="entry name" value="GuKc"/>
    <property type="match status" value="1"/>
</dbReference>
<evidence type="ECO:0000256" key="4">
    <source>
        <dbReference type="ARBA" id="ARBA00022741"/>
    </source>
</evidence>
<dbReference type="PANTHER" id="PTHR23117:SF8">
    <property type="entry name" value="RIBOSE 1,5-BISPHOSPHATE PHOSPHOKINASE PHNN"/>
    <property type="match status" value="1"/>
</dbReference>
<comment type="catalytic activity">
    <reaction evidence="1 6">
        <text>alpha-D-ribose 1,5-bisphosphate + ATP = 5-phospho-alpha-D-ribose 1-diphosphate + ADP</text>
        <dbReference type="Rhea" id="RHEA:20109"/>
        <dbReference type="ChEBI" id="CHEBI:30616"/>
        <dbReference type="ChEBI" id="CHEBI:58017"/>
        <dbReference type="ChEBI" id="CHEBI:68688"/>
        <dbReference type="ChEBI" id="CHEBI:456216"/>
        <dbReference type="EC" id="2.7.4.23"/>
    </reaction>
</comment>
<keyword evidence="4 6" id="KW-0547">Nucleotide-binding</keyword>
<evidence type="ECO:0000313" key="8">
    <source>
        <dbReference type="EMBL" id="MEX0405387.1"/>
    </source>
</evidence>
<proteinExistence type="inferred from homology"/>
<keyword evidence="5 6" id="KW-0067">ATP-binding</keyword>
<comment type="pathway">
    <text evidence="2 6">Metabolic intermediate biosynthesis; 5-phospho-alpha-D-ribose 1-diphosphate biosynthesis; 5-phospho-alpha-D-ribose 1-diphosphate from D-ribose 5-phosphate (route II): step 3/3.</text>
</comment>
<dbReference type="RefSeq" id="WP_367953284.1">
    <property type="nucleotide sequence ID" value="NZ_JBDPGJ010000002.1"/>
</dbReference>
<keyword evidence="3 6" id="KW-0808">Transferase</keyword>
<dbReference type="NCBIfam" id="TIGR02322">
    <property type="entry name" value="phosphon_PhnN"/>
    <property type="match status" value="1"/>
</dbReference>
<evidence type="ECO:0000256" key="6">
    <source>
        <dbReference type="HAMAP-Rule" id="MF_00836"/>
    </source>
</evidence>
<dbReference type="Proteomes" id="UP001556692">
    <property type="component" value="Unassembled WGS sequence"/>
</dbReference>
<comment type="function">
    <text evidence="6">Catalyzes the phosphorylation of ribose 1,5-bisphosphate to 5-phospho-D-ribosyl alpha-1-diphosphate (PRPP).</text>
</comment>
<dbReference type="InterPro" id="IPR008145">
    <property type="entry name" value="GK/Ca_channel_bsu"/>
</dbReference>
<dbReference type="EMBL" id="JBDPGJ010000002">
    <property type="protein sequence ID" value="MEX0405387.1"/>
    <property type="molecule type" value="Genomic_DNA"/>
</dbReference>
<feature type="binding site" evidence="6">
    <location>
        <begin position="26"/>
        <end position="33"/>
    </location>
    <ligand>
        <name>ATP</name>
        <dbReference type="ChEBI" id="CHEBI:30616"/>
    </ligand>
</feature>
<gene>
    <name evidence="6 8" type="primary">phnN</name>
    <name evidence="8" type="ORF">ABGN05_06945</name>
</gene>
<evidence type="ECO:0000256" key="1">
    <source>
        <dbReference type="ARBA" id="ARBA00000373"/>
    </source>
</evidence>
<name>A0ABV3SF70_9HYPH</name>
<comment type="similarity">
    <text evidence="6">Belongs to the ribose 1,5-bisphosphokinase family.</text>
</comment>
<keyword evidence="9" id="KW-1185">Reference proteome</keyword>
<evidence type="ECO:0000256" key="3">
    <source>
        <dbReference type="ARBA" id="ARBA00022679"/>
    </source>
</evidence>
<sequence length="210" mass="22089">MERPASRGRNGLDARERQGAFVAVVGPSGAGKDTLIGYAKARLAEKGRGRFHFVRRVITRAADGSTEDHDTLSPMAFERAEADGAFALSWEAHGLRYGLPESVDRHISAGDTVVANLSRKAIPALRTRYRNVSVVAVVASNATLSARLMARGRESAEEVAARLSRSTEPSLGVSGAFATIANDGSIEDAGEALISAISAAAELSMAPLDL</sequence>
<dbReference type="PANTHER" id="PTHR23117">
    <property type="entry name" value="GUANYLATE KINASE-RELATED"/>
    <property type="match status" value="1"/>
</dbReference>
<dbReference type="Gene3D" id="3.40.50.300">
    <property type="entry name" value="P-loop containing nucleotide triphosphate hydrolases"/>
    <property type="match status" value="1"/>
</dbReference>
<dbReference type="InterPro" id="IPR027417">
    <property type="entry name" value="P-loop_NTPase"/>
</dbReference>
<feature type="domain" description="Guanylate kinase/L-type calcium channel beta subunit" evidence="7">
    <location>
        <begin position="18"/>
        <end position="201"/>
    </location>
</feature>
<dbReference type="EC" id="2.7.4.23" evidence="6"/>
<evidence type="ECO:0000259" key="7">
    <source>
        <dbReference type="SMART" id="SM00072"/>
    </source>
</evidence>